<feature type="compositionally biased region" description="Polar residues" evidence="1">
    <location>
        <begin position="64"/>
        <end position="76"/>
    </location>
</feature>
<evidence type="ECO:0000313" key="2">
    <source>
        <dbReference type="EMBL" id="KAF4709943.1"/>
    </source>
</evidence>
<feature type="region of interest" description="Disordered" evidence="1">
    <location>
        <begin position="64"/>
        <end position="101"/>
    </location>
</feature>
<organism evidence="2 3">
    <name type="scientific">Perkinsus olseni</name>
    <name type="common">Perkinsus atlanticus</name>
    <dbReference type="NCBI Taxonomy" id="32597"/>
    <lineage>
        <taxon>Eukaryota</taxon>
        <taxon>Sar</taxon>
        <taxon>Alveolata</taxon>
        <taxon>Perkinsozoa</taxon>
        <taxon>Perkinsea</taxon>
        <taxon>Perkinsida</taxon>
        <taxon>Perkinsidae</taxon>
        <taxon>Perkinsus</taxon>
    </lineage>
</organism>
<reference evidence="2 3" key="1">
    <citation type="submission" date="2020-04" db="EMBL/GenBank/DDBJ databases">
        <title>Perkinsus olseni comparative genomics.</title>
        <authorList>
            <person name="Bogema D.R."/>
        </authorList>
    </citation>
    <scope>NUCLEOTIDE SEQUENCE [LARGE SCALE GENOMIC DNA]</scope>
    <source>
        <strain evidence="2 3">ATCC PRA-207</strain>
    </source>
</reference>
<feature type="region of interest" description="Disordered" evidence="1">
    <location>
        <begin position="19"/>
        <end position="47"/>
    </location>
</feature>
<sequence>MDTNSFGFEDLLHHKFTINSSSRRRRRGSDSRQHQQHATATGLEVTPVDDVHKKYHHDLDLIQPTSTLNDGRSMNTIEERSGWRRRKRHNKGVDGGDDDDFVDPTHRDTGCSILLKGILDNIDHHSSFGDEEQRSVDARSRAMIGMVESRDVSPSGLPAPQPLPPQLAYDRVCQELCCCPVVPPPIINNNELISHHAHTTSPLIPPTSQGYAIAAALTQY</sequence>
<dbReference type="AlphaFoldDB" id="A0A7J6QNS8"/>
<proteinExistence type="predicted"/>
<name>A0A7J6QNS8_PEROL</name>
<comment type="caution">
    <text evidence="2">The sequence shown here is derived from an EMBL/GenBank/DDBJ whole genome shotgun (WGS) entry which is preliminary data.</text>
</comment>
<evidence type="ECO:0000313" key="3">
    <source>
        <dbReference type="Proteomes" id="UP000553632"/>
    </source>
</evidence>
<dbReference type="EMBL" id="JABANO010031628">
    <property type="protein sequence ID" value="KAF4709943.1"/>
    <property type="molecule type" value="Genomic_DNA"/>
</dbReference>
<keyword evidence="3" id="KW-1185">Reference proteome</keyword>
<evidence type="ECO:0000256" key="1">
    <source>
        <dbReference type="SAM" id="MobiDB-lite"/>
    </source>
</evidence>
<dbReference type="Proteomes" id="UP000553632">
    <property type="component" value="Unassembled WGS sequence"/>
</dbReference>
<accession>A0A7J6QNS8</accession>
<protein>
    <submittedName>
        <fullName evidence="2">Uncharacterized protein</fullName>
    </submittedName>
</protein>
<gene>
    <name evidence="2" type="ORF">FOZ63_005839</name>
</gene>